<sequence>MAKQVSIKMLEEETKLYSEHIDIPVTIQGQTEELNIKLYPFFSPTKVRDLVNSLIEFFKAAEKEKVKVDQLDEDDLIGFFIVKYFTNLKFTNSKKASTIYKEFKIAQNSSVFKTLLQAFPEESVKSVMERIYEVRDFNAKFQNMITNVQKEMQELPLENKEILFPNKSDVSNVLADK</sequence>
<dbReference type="AlphaFoldDB" id="A0A3Q9RPF6"/>
<organism evidence="1 2">
    <name type="scientific">Peribacillus asahii</name>
    <dbReference type="NCBI Taxonomy" id="228899"/>
    <lineage>
        <taxon>Bacteria</taxon>
        <taxon>Bacillati</taxon>
        <taxon>Bacillota</taxon>
        <taxon>Bacilli</taxon>
        <taxon>Bacillales</taxon>
        <taxon>Bacillaceae</taxon>
        <taxon>Peribacillus</taxon>
    </lineage>
</organism>
<evidence type="ECO:0000313" key="2">
    <source>
        <dbReference type="Proteomes" id="UP000283095"/>
    </source>
</evidence>
<dbReference type="KEGG" id="pasa:BAOM_3121"/>
<proteinExistence type="predicted"/>
<accession>A0A3Q9RPF6</accession>
<dbReference type="EMBL" id="CP026095">
    <property type="protein sequence ID" value="AZV43730.1"/>
    <property type="molecule type" value="Genomic_DNA"/>
</dbReference>
<evidence type="ECO:0000313" key="1">
    <source>
        <dbReference type="EMBL" id="AZV43730.1"/>
    </source>
</evidence>
<gene>
    <name evidence="1" type="ORF">BAOM_3121</name>
</gene>
<protein>
    <submittedName>
        <fullName evidence="1">Uncharacterized protein</fullName>
    </submittedName>
</protein>
<dbReference type="Proteomes" id="UP000283095">
    <property type="component" value="Chromosome"/>
</dbReference>
<reference evidence="1 2" key="1">
    <citation type="submission" date="2018-01" db="EMBL/GenBank/DDBJ databases">
        <title>Bacillus asahii Genome sequencing and assembly.</title>
        <authorList>
            <person name="Jiang H."/>
            <person name="Feng Y."/>
            <person name="Zhao F."/>
            <person name="Lin X."/>
        </authorList>
    </citation>
    <scope>NUCLEOTIDE SEQUENCE [LARGE SCALE GENOMIC DNA]</scope>
    <source>
        <strain evidence="1 2">OM18</strain>
    </source>
</reference>
<dbReference type="OrthoDB" id="2943751at2"/>
<name>A0A3Q9RPF6_9BACI</name>
<dbReference type="RefSeq" id="WP_127760846.1">
    <property type="nucleotide sequence ID" value="NZ_CP026095.1"/>
</dbReference>